<feature type="domain" description="Glycoside hydrolase family 3 C-terminal" evidence="5">
    <location>
        <begin position="30"/>
        <end position="124"/>
    </location>
</feature>
<dbReference type="InterPro" id="IPR002772">
    <property type="entry name" value="Glyco_hydro_3_C"/>
</dbReference>
<dbReference type="SUPFAM" id="SSF52279">
    <property type="entry name" value="Beta-D-glucan exohydrolase, C-terminal domain"/>
    <property type="match status" value="1"/>
</dbReference>
<dbReference type="InterPro" id="IPR036881">
    <property type="entry name" value="Glyco_hydro_3_C_sf"/>
</dbReference>
<name>A0AAJ0HCK4_9PEZI</name>
<dbReference type="GO" id="GO:0004553">
    <property type="term" value="F:hydrolase activity, hydrolyzing O-glycosyl compounds"/>
    <property type="evidence" value="ECO:0007669"/>
    <property type="project" value="InterPro"/>
</dbReference>
<evidence type="ECO:0000259" key="5">
    <source>
        <dbReference type="Pfam" id="PF01915"/>
    </source>
</evidence>
<reference evidence="6" key="2">
    <citation type="submission" date="2023-06" db="EMBL/GenBank/DDBJ databases">
        <authorList>
            <consortium name="Lawrence Berkeley National Laboratory"/>
            <person name="Haridas S."/>
            <person name="Hensen N."/>
            <person name="Bonometti L."/>
            <person name="Westerberg I."/>
            <person name="Brannstrom I.O."/>
            <person name="Guillou S."/>
            <person name="Cros-Aarteil S."/>
            <person name="Calhoun S."/>
            <person name="Kuo A."/>
            <person name="Mondo S."/>
            <person name="Pangilinan J."/>
            <person name="Riley R."/>
            <person name="Labutti K."/>
            <person name="Andreopoulos B."/>
            <person name="Lipzen A."/>
            <person name="Chen C."/>
            <person name="Yanf M."/>
            <person name="Daum C."/>
            <person name="Ng V."/>
            <person name="Clum A."/>
            <person name="Steindorff A."/>
            <person name="Ohm R."/>
            <person name="Martin F."/>
            <person name="Silar P."/>
            <person name="Natvig D."/>
            <person name="Lalanne C."/>
            <person name="Gautier V."/>
            <person name="Ament-Velasquez S.L."/>
            <person name="Kruys A."/>
            <person name="Hutchinson M.I."/>
            <person name="Powell A.J."/>
            <person name="Barry K."/>
            <person name="Miller A.N."/>
            <person name="Grigoriev I.V."/>
            <person name="Debuchy R."/>
            <person name="Gladieux P."/>
            <person name="Thoren M.H."/>
            <person name="Johannesson H."/>
        </authorList>
    </citation>
    <scope>NUCLEOTIDE SEQUENCE</scope>
    <source>
        <strain evidence="6">CBS 955.72</strain>
    </source>
</reference>
<organism evidence="6 7">
    <name type="scientific">Lasiosphaeria hispida</name>
    <dbReference type="NCBI Taxonomy" id="260671"/>
    <lineage>
        <taxon>Eukaryota</taxon>
        <taxon>Fungi</taxon>
        <taxon>Dikarya</taxon>
        <taxon>Ascomycota</taxon>
        <taxon>Pezizomycotina</taxon>
        <taxon>Sordariomycetes</taxon>
        <taxon>Sordariomycetidae</taxon>
        <taxon>Sordariales</taxon>
        <taxon>Lasiosphaeriaceae</taxon>
        <taxon>Lasiosphaeria</taxon>
    </lineage>
</organism>
<keyword evidence="2" id="KW-0378">Hydrolase</keyword>
<accession>A0AAJ0HCK4</accession>
<evidence type="ECO:0000256" key="3">
    <source>
        <dbReference type="ARBA" id="ARBA00023277"/>
    </source>
</evidence>
<keyword evidence="7" id="KW-1185">Reference proteome</keyword>
<dbReference type="GO" id="GO:0005975">
    <property type="term" value="P:carbohydrate metabolic process"/>
    <property type="evidence" value="ECO:0007669"/>
    <property type="project" value="InterPro"/>
</dbReference>
<dbReference type="Pfam" id="PF01915">
    <property type="entry name" value="Glyco_hydro_3_C"/>
    <property type="match status" value="1"/>
</dbReference>
<reference evidence="6" key="1">
    <citation type="journal article" date="2023" name="Mol. Phylogenet. Evol.">
        <title>Genome-scale phylogeny and comparative genomics of the fungal order Sordariales.</title>
        <authorList>
            <person name="Hensen N."/>
            <person name="Bonometti L."/>
            <person name="Westerberg I."/>
            <person name="Brannstrom I.O."/>
            <person name="Guillou S."/>
            <person name="Cros-Aarteil S."/>
            <person name="Calhoun S."/>
            <person name="Haridas S."/>
            <person name="Kuo A."/>
            <person name="Mondo S."/>
            <person name="Pangilinan J."/>
            <person name="Riley R."/>
            <person name="LaButti K."/>
            <person name="Andreopoulos B."/>
            <person name="Lipzen A."/>
            <person name="Chen C."/>
            <person name="Yan M."/>
            <person name="Daum C."/>
            <person name="Ng V."/>
            <person name="Clum A."/>
            <person name="Steindorff A."/>
            <person name="Ohm R.A."/>
            <person name="Martin F."/>
            <person name="Silar P."/>
            <person name="Natvig D.O."/>
            <person name="Lalanne C."/>
            <person name="Gautier V."/>
            <person name="Ament-Velasquez S.L."/>
            <person name="Kruys A."/>
            <person name="Hutchinson M.I."/>
            <person name="Powell A.J."/>
            <person name="Barry K."/>
            <person name="Miller A.N."/>
            <person name="Grigoriev I.V."/>
            <person name="Debuchy R."/>
            <person name="Gladieux P."/>
            <person name="Hiltunen Thoren M."/>
            <person name="Johannesson H."/>
        </authorList>
    </citation>
    <scope>NUCLEOTIDE SEQUENCE</scope>
    <source>
        <strain evidence="6">CBS 955.72</strain>
    </source>
</reference>
<comment type="similarity">
    <text evidence="1">Belongs to the glycosyl hydrolase 3 family.</text>
</comment>
<sequence>MTNSWRLQRHSPYLQHLVFATQQLNLAFYSALGPVTPRKHPQHPTWTAPALAAAAKADMILYFGGTDIGITGKDKDHEAIAWPATQLTLLEHLATLRKPVIIVQLGDQVDDTPLPQNKNISAIL</sequence>
<protein>
    <recommendedName>
        <fullName evidence="5">Glycoside hydrolase family 3 C-terminal domain-containing protein</fullName>
    </recommendedName>
</protein>
<evidence type="ECO:0000256" key="2">
    <source>
        <dbReference type="ARBA" id="ARBA00022801"/>
    </source>
</evidence>
<evidence type="ECO:0000313" key="6">
    <source>
        <dbReference type="EMBL" id="KAK3347098.1"/>
    </source>
</evidence>
<dbReference type="EMBL" id="JAUIQD010000006">
    <property type="protein sequence ID" value="KAK3347098.1"/>
    <property type="molecule type" value="Genomic_DNA"/>
</dbReference>
<evidence type="ECO:0000256" key="4">
    <source>
        <dbReference type="ARBA" id="ARBA00023295"/>
    </source>
</evidence>
<proteinExistence type="inferred from homology"/>
<evidence type="ECO:0000256" key="1">
    <source>
        <dbReference type="ARBA" id="ARBA00005336"/>
    </source>
</evidence>
<comment type="caution">
    <text evidence="6">The sequence shown here is derived from an EMBL/GenBank/DDBJ whole genome shotgun (WGS) entry which is preliminary data.</text>
</comment>
<dbReference type="Proteomes" id="UP001275084">
    <property type="component" value="Unassembled WGS sequence"/>
</dbReference>
<keyword evidence="3" id="KW-0119">Carbohydrate metabolism</keyword>
<dbReference type="Gene3D" id="3.40.50.1700">
    <property type="entry name" value="Glycoside hydrolase family 3 C-terminal domain"/>
    <property type="match status" value="1"/>
</dbReference>
<keyword evidence="4" id="KW-0326">Glycosidase</keyword>
<evidence type="ECO:0000313" key="7">
    <source>
        <dbReference type="Proteomes" id="UP001275084"/>
    </source>
</evidence>
<dbReference type="AlphaFoldDB" id="A0AAJ0HCK4"/>
<gene>
    <name evidence="6" type="ORF">B0T25DRAFT_613959</name>
</gene>